<dbReference type="SUPFAM" id="SSF52242">
    <property type="entry name" value="Cobalamin (vitamin B12)-binding domain"/>
    <property type="match status" value="1"/>
</dbReference>
<gene>
    <name evidence="2" type="ORF">SAMN05216267_101286</name>
</gene>
<dbReference type="PROSITE" id="PS51332">
    <property type="entry name" value="B12_BINDING"/>
    <property type="match status" value="1"/>
</dbReference>
<sequence>MPMGISARAGRDIVVSGTLSDAHTWNLVFLELLLRERGHRVTNLGSCVPDALLVAECRRRRPDLVVVSSVNGHGFQDGRRMISEIRGCVDLERTPVVIGGKLGIGGADDGSRETILRAAGFNRVFEEGATGLPEFLDYLESLESEVLL</sequence>
<feature type="domain" description="B12-binding" evidence="1">
    <location>
        <begin position="10"/>
        <end position="146"/>
    </location>
</feature>
<keyword evidence="3" id="KW-1185">Reference proteome</keyword>
<dbReference type="GO" id="GO:0031419">
    <property type="term" value="F:cobalamin binding"/>
    <property type="evidence" value="ECO:0007669"/>
    <property type="project" value="InterPro"/>
</dbReference>
<evidence type="ECO:0000259" key="1">
    <source>
        <dbReference type="PROSITE" id="PS51332"/>
    </source>
</evidence>
<organism evidence="2 3">
    <name type="scientific">Actinacidiphila rubida</name>
    <dbReference type="NCBI Taxonomy" id="310780"/>
    <lineage>
        <taxon>Bacteria</taxon>
        <taxon>Bacillati</taxon>
        <taxon>Actinomycetota</taxon>
        <taxon>Actinomycetes</taxon>
        <taxon>Kitasatosporales</taxon>
        <taxon>Streptomycetaceae</taxon>
        <taxon>Actinacidiphila</taxon>
    </lineage>
</organism>
<proteinExistence type="predicted"/>
<dbReference type="EMBL" id="FODD01000012">
    <property type="protein sequence ID" value="SEN89813.1"/>
    <property type="molecule type" value="Genomic_DNA"/>
</dbReference>
<dbReference type="STRING" id="310780.SAMN05216267_101286"/>
<dbReference type="GO" id="GO:0046872">
    <property type="term" value="F:metal ion binding"/>
    <property type="evidence" value="ECO:0007669"/>
    <property type="project" value="InterPro"/>
</dbReference>
<evidence type="ECO:0000313" key="2">
    <source>
        <dbReference type="EMBL" id="SEN89813.1"/>
    </source>
</evidence>
<dbReference type="AlphaFoldDB" id="A0A1H8KA34"/>
<protein>
    <submittedName>
        <fullName evidence="2">Methylaspartate mutase sigma subunit</fullName>
    </submittedName>
</protein>
<dbReference type="InterPro" id="IPR036724">
    <property type="entry name" value="Cobalamin-bd_sf"/>
</dbReference>
<dbReference type="InterPro" id="IPR006158">
    <property type="entry name" value="Cobalamin-bd"/>
</dbReference>
<dbReference type="Gene3D" id="3.40.50.280">
    <property type="entry name" value="Cobalamin-binding domain"/>
    <property type="match status" value="1"/>
</dbReference>
<reference evidence="2 3" key="1">
    <citation type="submission" date="2016-10" db="EMBL/GenBank/DDBJ databases">
        <authorList>
            <person name="de Groot N.N."/>
        </authorList>
    </citation>
    <scope>NUCLEOTIDE SEQUENCE [LARGE SCALE GENOMIC DNA]</scope>
    <source>
        <strain evidence="2 3">CGMCC 4.2026</strain>
    </source>
</reference>
<accession>A0A1H8KA34</accession>
<dbReference type="Proteomes" id="UP000181951">
    <property type="component" value="Unassembled WGS sequence"/>
</dbReference>
<name>A0A1H8KA34_9ACTN</name>
<dbReference type="Pfam" id="PF02310">
    <property type="entry name" value="B12-binding"/>
    <property type="match status" value="1"/>
</dbReference>
<evidence type="ECO:0000313" key="3">
    <source>
        <dbReference type="Proteomes" id="UP000181951"/>
    </source>
</evidence>